<feature type="compositionally biased region" description="Polar residues" evidence="1">
    <location>
        <begin position="411"/>
        <end position="420"/>
    </location>
</feature>
<accession>A0A183AAS4</accession>
<reference evidence="4" key="1">
    <citation type="submission" date="2016-06" db="UniProtKB">
        <authorList>
            <consortium name="WormBaseParasite"/>
        </authorList>
    </citation>
    <scope>IDENTIFICATION</scope>
</reference>
<keyword evidence="3" id="KW-1185">Reference proteome</keyword>
<feature type="compositionally biased region" description="Polar residues" evidence="1">
    <location>
        <begin position="571"/>
        <end position="582"/>
    </location>
</feature>
<protein>
    <submittedName>
        <fullName evidence="2 4">Uncharacterized protein</fullName>
    </submittedName>
</protein>
<feature type="region of interest" description="Disordered" evidence="1">
    <location>
        <begin position="496"/>
        <end position="582"/>
    </location>
</feature>
<evidence type="ECO:0000313" key="4">
    <source>
        <dbReference type="WBParaSite" id="ECPE_0000406601-mRNA-1"/>
    </source>
</evidence>
<dbReference type="WBParaSite" id="ECPE_0000406601-mRNA-1">
    <property type="protein sequence ID" value="ECPE_0000406601-mRNA-1"/>
    <property type="gene ID" value="ECPE_0000406601"/>
</dbReference>
<dbReference type="PANTHER" id="PTHR34754">
    <property type="entry name" value="COILED-COIL DOMAIN-CONTAINING PROTEIN 60"/>
    <property type="match status" value="1"/>
</dbReference>
<dbReference type="AlphaFoldDB" id="A0A183AAS4"/>
<dbReference type="Proteomes" id="UP000272942">
    <property type="component" value="Unassembled WGS sequence"/>
</dbReference>
<proteinExistence type="predicted"/>
<dbReference type="InterPro" id="IPR031526">
    <property type="entry name" value="DUF4698"/>
</dbReference>
<evidence type="ECO:0000313" key="3">
    <source>
        <dbReference type="Proteomes" id="UP000272942"/>
    </source>
</evidence>
<organism evidence="4">
    <name type="scientific">Echinostoma caproni</name>
    <dbReference type="NCBI Taxonomy" id="27848"/>
    <lineage>
        <taxon>Eukaryota</taxon>
        <taxon>Metazoa</taxon>
        <taxon>Spiralia</taxon>
        <taxon>Lophotrochozoa</taxon>
        <taxon>Platyhelminthes</taxon>
        <taxon>Trematoda</taxon>
        <taxon>Digenea</taxon>
        <taxon>Plagiorchiida</taxon>
        <taxon>Echinostomata</taxon>
        <taxon>Echinostomatoidea</taxon>
        <taxon>Echinostomatidae</taxon>
        <taxon>Echinostoma</taxon>
    </lineage>
</organism>
<dbReference type="OrthoDB" id="10017343at2759"/>
<dbReference type="PANTHER" id="PTHR34754:SF1">
    <property type="entry name" value="COILED-COIL DOMAIN-CONTAINING PROTEIN 60"/>
    <property type="match status" value="1"/>
</dbReference>
<feature type="compositionally biased region" description="Low complexity" evidence="1">
    <location>
        <begin position="538"/>
        <end position="556"/>
    </location>
</feature>
<feature type="region of interest" description="Disordered" evidence="1">
    <location>
        <begin position="335"/>
        <end position="354"/>
    </location>
</feature>
<feature type="region of interest" description="Disordered" evidence="1">
    <location>
        <begin position="403"/>
        <end position="424"/>
    </location>
</feature>
<dbReference type="EMBL" id="UZAN01040953">
    <property type="protein sequence ID" value="VDP71487.1"/>
    <property type="molecule type" value="Genomic_DNA"/>
</dbReference>
<reference evidence="2 3" key="2">
    <citation type="submission" date="2018-11" db="EMBL/GenBank/DDBJ databases">
        <authorList>
            <consortium name="Pathogen Informatics"/>
        </authorList>
    </citation>
    <scope>NUCLEOTIDE SEQUENCE [LARGE SCALE GENOMIC DNA]</scope>
    <source>
        <strain evidence="2 3">Egypt</strain>
    </source>
</reference>
<name>A0A183AAS4_9TREM</name>
<sequence length="723" mass="81967">MTKFLCRIAELAELLGRTLDPSQTAGCHNGRYFYCRNINKLELISPIRLQVELNTREAIAEYDTLELASDSVKKCLEPLRPPSAKVNSGRSFADQGAKSYLERRRKHGLPSLKRVLQESNDSVNRVRRGASFFGLLNEETINKVTRFWTERKRFENQRRTQIMPPNRRHLLGHLATQTPSREASTTMSGVQTSQLTIQTADKSISQSLLLEEKRLEEEEAKEDALLVDEPEMIELTTNLLSTGWQPPNQIREIIAHMSPVPPGSRSNEPKGIHANQKVSSAVSRRRRRLRAQWLDEQPRPYTPIHLNICRPGLGHDLHVSEEKLRLTGLLSQQTLRSPVDHEKTGGRPTNAEDQFKGIGETSLRERLIEDILYSQLCCLHWLLEQMITGPKDSHISPIALPTAGVQRNRPESGSLTSSVPTADGPEKTISADQEWYQLICGVDRLVKLRARSRKGCVKLRIVGSFGNLSAEIRFGFCNAQVRILFIKAQFFYPEIPGTDRTDMSDQRTPSAKSIRRKTSAARSRLRPERKPSGDANESTHTTQSTSTPSSSLGGPTRRASMNAFQSEEESTSTTPLHLASGNSFGLELRQKTLTIEDDKDDGEELMTAVVENKKTDQTVIPGWISARDVRDRYSRVVLSEMAKQIELDLDKEIANERMEKLHRIHKQSILERPRTIDSVVTATSRPLKSAQWEKLPQTMRVQLTAMREQMSMELQDRLMYMRE</sequence>
<gene>
    <name evidence="2" type="ORF">ECPE_LOCUS4059</name>
</gene>
<evidence type="ECO:0000256" key="1">
    <source>
        <dbReference type="SAM" id="MobiDB-lite"/>
    </source>
</evidence>
<feature type="region of interest" description="Disordered" evidence="1">
    <location>
        <begin position="260"/>
        <end position="281"/>
    </location>
</feature>
<evidence type="ECO:0000313" key="2">
    <source>
        <dbReference type="EMBL" id="VDP71487.1"/>
    </source>
</evidence>